<keyword evidence="8 12" id="KW-0798">TonB box</keyword>
<keyword evidence="6" id="KW-0408">Iron</keyword>
<comment type="similarity">
    <text evidence="11 13">Belongs to the TonB-dependent receptor family.</text>
</comment>
<dbReference type="SUPFAM" id="SSF56935">
    <property type="entry name" value="Porins"/>
    <property type="match status" value="1"/>
</dbReference>
<evidence type="ECO:0000256" key="8">
    <source>
        <dbReference type="ARBA" id="ARBA00023077"/>
    </source>
</evidence>
<feature type="domain" description="TonB-dependent receptor-like beta-barrel" evidence="15">
    <location>
        <begin position="300"/>
        <end position="754"/>
    </location>
</feature>
<keyword evidence="3 11" id="KW-1134">Transmembrane beta strand</keyword>
<evidence type="ECO:0000256" key="13">
    <source>
        <dbReference type="RuleBase" id="RU003357"/>
    </source>
</evidence>
<keyword evidence="9 11" id="KW-0472">Membrane</keyword>
<evidence type="ECO:0000256" key="11">
    <source>
        <dbReference type="PROSITE-ProRule" id="PRU01360"/>
    </source>
</evidence>
<evidence type="ECO:0000256" key="4">
    <source>
        <dbReference type="ARBA" id="ARBA00022496"/>
    </source>
</evidence>
<keyword evidence="2 11" id="KW-0813">Transport</keyword>
<dbReference type="InterPro" id="IPR000531">
    <property type="entry name" value="Beta-barrel_TonB"/>
</dbReference>
<keyword evidence="4" id="KW-0410">Iron transport</keyword>
<feature type="domain" description="TonB-dependent receptor plug" evidence="16">
    <location>
        <begin position="60"/>
        <end position="168"/>
    </location>
</feature>
<dbReference type="PROSITE" id="PS52016">
    <property type="entry name" value="TONB_DEPENDENT_REC_3"/>
    <property type="match status" value="1"/>
</dbReference>
<keyword evidence="5 11" id="KW-0812">Transmembrane</keyword>
<evidence type="ECO:0000256" key="5">
    <source>
        <dbReference type="ARBA" id="ARBA00022692"/>
    </source>
</evidence>
<reference evidence="17 18" key="1">
    <citation type="submission" date="2022-08" db="EMBL/GenBank/DDBJ databases">
        <title>Reclassification of Massilia species as members of the genera Telluria, Duganella, Pseudoduganella, Mokoshia gen. nov. and Zemynaea gen. nov. using orthogonal and non-orthogonal genome-based approaches.</title>
        <authorList>
            <person name="Bowman J.P."/>
        </authorList>
    </citation>
    <scope>NUCLEOTIDE SEQUENCE [LARGE SCALE GENOMIC DNA]</scope>
    <source>
        <strain evidence="17 18">JCM 31606</strain>
    </source>
</reference>
<keyword evidence="18" id="KW-1185">Reference proteome</keyword>
<dbReference type="InterPro" id="IPR010916">
    <property type="entry name" value="TonB_box_CS"/>
</dbReference>
<dbReference type="PROSITE" id="PS00430">
    <property type="entry name" value="TONB_DEPENDENT_REC_1"/>
    <property type="match status" value="1"/>
</dbReference>
<feature type="chain" id="PRO_5045764267" evidence="14">
    <location>
        <begin position="35"/>
        <end position="809"/>
    </location>
</feature>
<evidence type="ECO:0000256" key="7">
    <source>
        <dbReference type="ARBA" id="ARBA00023065"/>
    </source>
</evidence>
<evidence type="ECO:0000259" key="15">
    <source>
        <dbReference type="Pfam" id="PF00593"/>
    </source>
</evidence>
<dbReference type="PANTHER" id="PTHR32552">
    <property type="entry name" value="FERRICHROME IRON RECEPTOR-RELATED"/>
    <property type="match status" value="1"/>
</dbReference>
<dbReference type="Proteomes" id="UP001204621">
    <property type="component" value="Unassembled WGS sequence"/>
</dbReference>
<evidence type="ECO:0000256" key="6">
    <source>
        <dbReference type="ARBA" id="ARBA00023004"/>
    </source>
</evidence>
<evidence type="ECO:0000256" key="9">
    <source>
        <dbReference type="ARBA" id="ARBA00023136"/>
    </source>
</evidence>
<dbReference type="InterPro" id="IPR012910">
    <property type="entry name" value="Plug_dom"/>
</dbReference>
<evidence type="ECO:0000256" key="10">
    <source>
        <dbReference type="ARBA" id="ARBA00023237"/>
    </source>
</evidence>
<feature type="signal peptide" evidence="14">
    <location>
        <begin position="1"/>
        <end position="34"/>
    </location>
</feature>
<evidence type="ECO:0000313" key="17">
    <source>
        <dbReference type="EMBL" id="MCS0659781.1"/>
    </source>
</evidence>
<evidence type="ECO:0000256" key="3">
    <source>
        <dbReference type="ARBA" id="ARBA00022452"/>
    </source>
</evidence>
<protein>
    <submittedName>
        <fullName evidence="17">TonB-dependent receptor</fullName>
    </submittedName>
</protein>
<comment type="subcellular location">
    <subcellularLocation>
        <location evidence="1 11">Cell outer membrane</location>
        <topology evidence="1 11">Multi-pass membrane protein</topology>
    </subcellularLocation>
</comment>
<dbReference type="RefSeq" id="WP_258812976.1">
    <property type="nucleotide sequence ID" value="NZ_JANUGU010000006.1"/>
</dbReference>
<evidence type="ECO:0000256" key="2">
    <source>
        <dbReference type="ARBA" id="ARBA00022448"/>
    </source>
</evidence>
<keyword evidence="7" id="KW-0406">Ion transport</keyword>
<organism evidence="17 18">
    <name type="scientific">Massilia terrae</name>
    <dbReference type="NCBI Taxonomy" id="1811224"/>
    <lineage>
        <taxon>Bacteria</taxon>
        <taxon>Pseudomonadati</taxon>
        <taxon>Pseudomonadota</taxon>
        <taxon>Betaproteobacteria</taxon>
        <taxon>Burkholderiales</taxon>
        <taxon>Oxalobacteraceae</taxon>
        <taxon>Telluria group</taxon>
        <taxon>Massilia</taxon>
    </lineage>
</organism>
<feature type="short sequence motif" description="TonB box" evidence="12">
    <location>
        <begin position="48"/>
        <end position="54"/>
    </location>
</feature>
<keyword evidence="10 11" id="KW-0998">Cell outer membrane</keyword>
<keyword evidence="14" id="KW-0732">Signal</keyword>
<dbReference type="InterPro" id="IPR036942">
    <property type="entry name" value="Beta-barrel_TonB_sf"/>
</dbReference>
<evidence type="ECO:0000256" key="12">
    <source>
        <dbReference type="PROSITE-ProRule" id="PRU10143"/>
    </source>
</evidence>
<evidence type="ECO:0000256" key="1">
    <source>
        <dbReference type="ARBA" id="ARBA00004571"/>
    </source>
</evidence>
<name>A0ABT2D1Y1_9BURK</name>
<gene>
    <name evidence="17" type="ORF">NX778_17045</name>
</gene>
<evidence type="ECO:0000256" key="14">
    <source>
        <dbReference type="SAM" id="SignalP"/>
    </source>
</evidence>
<comment type="caution">
    <text evidence="17">The sequence shown here is derived from an EMBL/GenBank/DDBJ whole genome shotgun (WGS) entry which is preliminary data.</text>
</comment>
<dbReference type="Pfam" id="PF00593">
    <property type="entry name" value="TonB_dep_Rec_b-barrel"/>
    <property type="match status" value="1"/>
</dbReference>
<dbReference type="PANTHER" id="PTHR32552:SF81">
    <property type="entry name" value="TONB-DEPENDENT OUTER MEMBRANE RECEPTOR"/>
    <property type="match status" value="1"/>
</dbReference>
<evidence type="ECO:0000313" key="18">
    <source>
        <dbReference type="Proteomes" id="UP001204621"/>
    </source>
</evidence>
<dbReference type="Gene3D" id="2.40.170.20">
    <property type="entry name" value="TonB-dependent receptor, beta-barrel domain"/>
    <property type="match status" value="1"/>
</dbReference>
<proteinExistence type="inferred from homology"/>
<dbReference type="Pfam" id="PF07715">
    <property type="entry name" value="Plug"/>
    <property type="match status" value="1"/>
</dbReference>
<sequence length="809" mass="86460">MFYRPQQIYPPCALRPIAAALALVGASLPAFTHAADDGAKKDNAQLETVVVTANKRAQNLQDVPAAITVLNESTLQKANVRGMDDLPALAPALTITYGNQPGNNTLNMRGIGTYSLGVGVETDVSVIVDDVPVAIQADAFKDLADVARVEVLKGPQSTLFGKSSIAGALNITTKTSGGPLKTLVSAQSTNDREWRVGASLSGAVTDEFRMRLSASKTDYAGNVNNLTSGGKINGSRGKSFNAKFDWYPTDNLTLTFSPHYSETAAPCCQSVLTYLTPGALYVGNPNLPASSLLQGINIAPGNRSLRNDYAVGGVFHDGGAAFKAQYEFGPDSLLAGHTLASITSYTTYHMDDTNDGDGTDGNVLQYLKGVNGSLAGQPGGLYQQGFFNTRAATEELRLTSPNTGRLKYVAGLWWGDNWLERQLHRLPETSYSAFYKAQAWNISSAAFGQASYDIVPSTSLIAGLRLNHEGTGYNFNKYAAPGAGQVLTQFFNGSNSNVDKTGKLGVEHRINPDIMTYAMFSTGHKGVAYDLTSSFNANTARNSPVPAETAHNFELGAKMSLLNNRAMLNVALFNTDYKGFQQSAGFIDPVTGIYTTMLHSIGKLRTRGVELDGGIRVTRELQFNGSFAYTQATIKEFDNGPCYNVINAAGASVPGGDCAANPTYGTTPVQNLAGKTLPNAPKVKANVGMQYDIPLAGRSFDAFVNGAYRWQSATQFSLNQDPDTIQSAYGILNLSAGLHDKRDRYRLTFFINNLLDKSYAVGMGNGITVANANSTTGWGLPGGKAVQAKTWIPARDASRYLGLRLDASF</sequence>
<evidence type="ECO:0000259" key="16">
    <source>
        <dbReference type="Pfam" id="PF07715"/>
    </source>
</evidence>
<dbReference type="InterPro" id="IPR039426">
    <property type="entry name" value="TonB-dep_rcpt-like"/>
</dbReference>
<accession>A0ABT2D1Y1</accession>
<dbReference type="EMBL" id="JANUGU010000006">
    <property type="protein sequence ID" value="MCS0659781.1"/>
    <property type="molecule type" value="Genomic_DNA"/>
</dbReference>
<keyword evidence="17" id="KW-0675">Receptor</keyword>